<reference evidence="1" key="1">
    <citation type="submission" date="2020-05" db="EMBL/GenBank/DDBJ databases">
        <title>Large-scale comparative analyses of tick genomes elucidate their genetic diversity and vector capacities.</title>
        <authorList>
            <person name="Jia N."/>
            <person name="Wang J."/>
            <person name="Shi W."/>
            <person name="Du L."/>
            <person name="Sun Y."/>
            <person name="Zhan W."/>
            <person name="Jiang J."/>
            <person name="Wang Q."/>
            <person name="Zhang B."/>
            <person name="Ji P."/>
            <person name="Sakyi L.B."/>
            <person name="Cui X."/>
            <person name="Yuan T."/>
            <person name="Jiang B."/>
            <person name="Yang W."/>
            <person name="Lam T.T.-Y."/>
            <person name="Chang Q."/>
            <person name="Ding S."/>
            <person name="Wang X."/>
            <person name="Zhu J."/>
            <person name="Ruan X."/>
            <person name="Zhao L."/>
            <person name="Wei J."/>
            <person name="Que T."/>
            <person name="Du C."/>
            <person name="Cheng J."/>
            <person name="Dai P."/>
            <person name="Han X."/>
            <person name="Huang E."/>
            <person name="Gao Y."/>
            <person name="Liu J."/>
            <person name="Shao H."/>
            <person name="Ye R."/>
            <person name="Li L."/>
            <person name="Wei W."/>
            <person name="Wang X."/>
            <person name="Wang C."/>
            <person name="Yang T."/>
            <person name="Huo Q."/>
            <person name="Li W."/>
            <person name="Guo W."/>
            <person name="Chen H."/>
            <person name="Zhou L."/>
            <person name="Ni X."/>
            <person name="Tian J."/>
            <person name="Zhou Y."/>
            <person name="Sheng Y."/>
            <person name="Liu T."/>
            <person name="Pan Y."/>
            <person name="Xia L."/>
            <person name="Li J."/>
            <person name="Zhao F."/>
            <person name="Cao W."/>
        </authorList>
    </citation>
    <scope>NUCLEOTIDE SEQUENCE</scope>
    <source>
        <strain evidence="1">Hyas-2018</strain>
    </source>
</reference>
<comment type="caution">
    <text evidence="1">The sequence shown here is derived from an EMBL/GenBank/DDBJ whole genome shotgun (WGS) entry which is preliminary data.</text>
</comment>
<protein>
    <submittedName>
        <fullName evidence="1">Uncharacterized protein</fullName>
    </submittedName>
</protein>
<proteinExistence type="predicted"/>
<organism evidence="1 2">
    <name type="scientific">Hyalomma asiaticum</name>
    <name type="common">Tick</name>
    <dbReference type="NCBI Taxonomy" id="266040"/>
    <lineage>
        <taxon>Eukaryota</taxon>
        <taxon>Metazoa</taxon>
        <taxon>Ecdysozoa</taxon>
        <taxon>Arthropoda</taxon>
        <taxon>Chelicerata</taxon>
        <taxon>Arachnida</taxon>
        <taxon>Acari</taxon>
        <taxon>Parasitiformes</taxon>
        <taxon>Ixodida</taxon>
        <taxon>Ixodoidea</taxon>
        <taxon>Ixodidae</taxon>
        <taxon>Hyalomminae</taxon>
        <taxon>Hyalomma</taxon>
    </lineage>
</organism>
<evidence type="ECO:0000313" key="2">
    <source>
        <dbReference type="Proteomes" id="UP000821845"/>
    </source>
</evidence>
<name>A0ACB7SN43_HYAAI</name>
<dbReference type="EMBL" id="CM023484">
    <property type="protein sequence ID" value="KAH6934074.1"/>
    <property type="molecule type" value="Genomic_DNA"/>
</dbReference>
<gene>
    <name evidence="1" type="ORF">HPB50_019878</name>
</gene>
<evidence type="ECO:0000313" key="1">
    <source>
        <dbReference type="EMBL" id="KAH6934074.1"/>
    </source>
</evidence>
<dbReference type="Proteomes" id="UP000821845">
    <property type="component" value="Chromosome 4"/>
</dbReference>
<accession>A0ACB7SN43</accession>
<sequence length="636" mass="70237">MDLFIRQRLARCDLRTSESFDCEEGFGHGAFQKRLFILLLLGSLAIMCQTGIVTLVFGDVDHWCKRPQGLNISVAEWKNIAIPLEADGRPSNCRVYERCMPPASLDLSKQKRIDGAVQAQPDWWYDECLVYNRSPDGANDTRERPCIEWEYDDSRAYSTAVSTWNLVCQRRLLKVAAVALQYAGAVAVLVLSGAYTDSISRKSCLVASTVALLTTTLCTFLASNYYLYALARFLAGGMVAVSEVFSVVIPFEVTTHSHRPQQVILWQLLGVLLAEVWDIITRRLSVFWQLKQLIFLAPTALLVPVSLAAPESPRWLVAKGRLDEAEAVMMQAAEVNNFPLPDTAALMDKLREQVEAKKASQTASDEVLLDSHSLRRRALAMFAAYFSITFAYYVSVFSAAPTHEPWVPYAVVVATLLSCVVMHVLVTGIALVTVLNTCFVTTGIIQCLLSAAAGSGVPTITNILIALSKGFTLTVIVHSLVFVMELFPSAVRSGVMCWVFASGRVGAMFASVTFVLQLAGREDVAYAIAATLMFVCLFVIRVLPQTTMVEQAKQEGLAFDPNRKTMEHMRRTLERQTDHKSKASYAETSKIRRGVPVNTEFSPRVATGKHGHKSSHKLESPKSVPFLTGEADADVR</sequence>
<keyword evidence="2" id="KW-1185">Reference proteome</keyword>